<dbReference type="STRING" id="1742972.COMA1_40381"/>
<organism evidence="1 2">
    <name type="scientific">Candidatus Nitrospira nitrosa</name>
    <dbReference type="NCBI Taxonomy" id="1742972"/>
    <lineage>
        <taxon>Bacteria</taxon>
        <taxon>Pseudomonadati</taxon>
        <taxon>Nitrospirota</taxon>
        <taxon>Nitrospiria</taxon>
        <taxon>Nitrospirales</taxon>
        <taxon>Nitrospiraceae</taxon>
        <taxon>Nitrospira</taxon>
    </lineage>
</organism>
<dbReference type="Proteomes" id="UP000199032">
    <property type="component" value="Unassembled WGS sequence"/>
</dbReference>
<keyword evidence="2" id="KW-1185">Reference proteome</keyword>
<dbReference type="AlphaFoldDB" id="A0A0S4LM54"/>
<protein>
    <submittedName>
        <fullName evidence="1">Uncharacterized protein</fullName>
    </submittedName>
</protein>
<dbReference type="EMBL" id="CZQA01000010">
    <property type="protein sequence ID" value="CUS38041.1"/>
    <property type="molecule type" value="Genomic_DNA"/>
</dbReference>
<name>A0A0S4LM54_9BACT</name>
<evidence type="ECO:0000313" key="1">
    <source>
        <dbReference type="EMBL" id="CUS38041.1"/>
    </source>
</evidence>
<reference evidence="1 2" key="1">
    <citation type="submission" date="2015-10" db="EMBL/GenBank/DDBJ databases">
        <authorList>
            <person name="Gilbert D.G."/>
        </authorList>
    </citation>
    <scope>NUCLEOTIDE SEQUENCE [LARGE SCALE GENOMIC DNA]</scope>
    <source>
        <strain evidence="1">COMA1</strain>
    </source>
</reference>
<accession>A0A0S4LM54</accession>
<proteinExistence type="predicted"/>
<evidence type="ECO:0000313" key="2">
    <source>
        <dbReference type="Proteomes" id="UP000199032"/>
    </source>
</evidence>
<gene>
    <name evidence="1" type="ORF">COMA1_40381</name>
</gene>
<sequence>MKIFKTLIEGQNFLVKVEGAVQRLGFFTTRAVHELNPTQAEVVIRQELEDKLCSKVLNSQDDPPPNCFWRIH</sequence>